<evidence type="ECO:0000313" key="7">
    <source>
        <dbReference type="EMBL" id="EUA75189.1"/>
    </source>
</evidence>
<keyword evidence="5" id="KW-0411">Iron-sulfur</keyword>
<evidence type="ECO:0000256" key="3">
    <source>
        <dbReference type="ARBA" id="ARBA00023002"/>
    </source>
</evidence>
<accession>X8E3J0</accession>
<dbReference type="InterPro" id="IPR036922">
    <property type="entry name" value="Rieske_2Fe-2S_sf"/>
</dbReference>
<dbReference type="Gene3D" id="2.102.10.10">
    <property type="entry name" value="Rieske [2Fe-2S] iron-sulphur domain"/>
    <property type="match status" value="1"/>
</dbReference>
<evidence type="ECO:0000259" key="6">
    <source>
        <dbReference type="PROSITE" id="PS51296"/>
    </source>
</evidence>
<dbReference type="PROSITE" id="PS51296">
    <property type="entry name" value="RIESKE"/>
    <property type="match status" value="1"/>
</dbReference>
<dbReference type="PANTHER" id="PTHR43756">
    <property type="entry name" value="CHOLINE MONOOXYGENASE, CHLOROPLASTIC"/>
    <property type="match status" value="1"/>
</dbReference>
<dbReference type="EMBL" id="JAOB01000010">
    <property type="protein sequence ID" value="EUA75189.1"/>
    <property type="molecule type" value="Genomic_DNA"/>
</dbReference>
<protein>
    <submittedName>
        <fullName evidence="7">Rieske domain protein</fullName>
    </submittedName>
</protein>
<keyword evidence="4" id="KW-0408">Iron</keyword>
<dbReference type="PATRIC" id="fig|1299334.3.peg.593"/>
<evidence type="ECO:0000256" key="1">
    <source>
        <dbReference type="ARBA" id="ARBA00022714"/>
    </source>
</evidence>
<proteinExistence type="predicted"/>
<evidence type="ECO:0000256" key="2">
    <source>
        <dbReference type="ARBA" id="ARBA00022723"/>
    </source>
</evidence>
<sequence length="68" mass="7281">MMGRSILLTRTSGGTVKAFNNVCLHRQSQVVSGCGTAKRFSCPYHAWTYDNTGGWSAFPAVKASQGSP</sequence>
<comment type="caution">
    <text evidence="7">The sequence shown here is derived from an EMBL/GenBank/DDBJ whole genome shotgun (WGS) entry which is preliminary data.</text>
</comment>
<evidence type="ECO:0000256" key="5">
    <source>
        <dbReference type="ARBA" id="ARBA00023014"/>
    </source>
</evidence>
<keyword evidence="3" id="KW-0560">Oxidoreductase</keyword>
<dbReference type="AlphaFoldDB" id="X8E3J0"/>
<organism evidence="7">
    <name type="scientific">Mycobacterium xenopi 4042</name>
    <dbReference type="NCBI Taxonomy" id="1299334"/>
    <lineage>
        <taxon>Bacteria</taxon>
        <taxon>Bacillati</taxon>
        <taxon>Actinomycetota</taxon>
        <taxon>Actinomycetes</taxon>
        <taxon>Mycobacteriales</taxon>
        <taxon>Mycobacteriaceae</taxon>
        <taxon>Mycobacterium</taxon>
    </lineage>
</organism>
<dbReference type="Pfam" id="PF00355">
    <property type="entry name" value="Rieske"/>
    <property type="match status" value="1"/>
</dbReference>
<dbReference type="GO" id="GO:0016705">
    <property type="term" value="F:oxidoreductase activity, acting on paired donors, with incorporation or reduction of molecular oxygen"/>
    <property type="evidence" value="ECO:0007669"/>
    <property type="project" value="UniProtKB-ARBA"/>
</dbReference>
<reference evidence="7" key="1">
    <citation type="submission" date="2014-01" db="EMBL/GenBank/DDBJ databases">
        <authorList>
            <person name="Brown-Elliot B."/>
            <person name="Wallace R."/>
            <person name="Lenaerts A."/>
            <person name="Ordway D."/>
            <person name="DeGroote M.A."/>
            <person name="Parker T."/>
            <person name="Sizemore C."/>
            <person name="Tallon L.J."/>
            <person name="Sadzewicz L.K."/>
            <person name="Sengamalay N."/>
            <person name="Fraser C.M."/>
            <person name="Hine E."/>
            <person name="Shefchek K.A."/>
            <person name="Das S.P."/>
            <person name="Tettelin H."/>
        </authorList>
    </citation>
    <scope>NUCLEOTIDE SEQUENCE [LARGE SCALE GENOMIC DNA]</scope>
    <source>
        <strain evidence="7">4042</strain>
    </source>
</reference>
<dbReference type="InterPro" id="IPR001663">
    <property type="entry name" value="Rng_hydr_dOase-A"/>
</dbReference>
<keyword evidence="2" id="KW-0479">Metal-binding</keyword>
<dbReference type="InterPro" id="IPR017941">
    <property type="entry name" value="Rieske_2Fe-2S"/>
</dbReference>
<dbReference type="PANTHER" id="PTHR43756:SF5">
    <property type="entry name" value="CHOLINE MONOOXYGENASE, CHLOROPLASTIC"/>
    <property type="match status" value="1"/>
</dbReference>
<gene>
    <name evidence="7" type="ORF">I553_3081</name>
</gene>
<dbReference type="GO" id="GO:0004497">
    <property type="term" value="F:monooxygenase activity"/>
    <property type="evidence" value="ECO:0007669"/>
    <property type="project" value="UniProtKB-ARBA"/>
</dbReference>
<dbReference type="SUPFAM" id="SSF50022">
    <property type="entry name" value="ISP domain"/>
    <property type="match status" value="1"/>
</dbReference>
<dbReference type="GO" id="GO:0051537">
    <property type="term" value="F:2 iron, 2 sulfur cluster binding"/>
    <property type="evidence" value="ECO:0007669"/>
    <property type="project" value="UniProtKB-KW"/>
</dbReference>
<evidence type="ECO:0000256" key="4">
    <source>
        <dbReference type="ARBA" id="ARBA00023004"/>
    </source>
</evidence>
<feature type="domain" description="Rieske" evidence="6">
    <location>
        <begin position="1"/>
        <end position="68"/>
    </location>
</feature>
<name>X8E3J0_MYCXE</name>
<dbReference type="GO" id="GO:0046872">
    <property type="term" value="F:metal ion binding"/>
    <property type="evidence" value="ECO:0007669"/>
    <property type="project" value="UniProtKB-KW"/>
</dbReference>
<keyword evidence="1" id="KW-0001">2Fe-2S</keyword>